<feature type="compositionally biased region" description="Polar residues" evidence="1">
    <location>
        <begin position="1126"/>
        <end position="1138"/>
    </location>
</feature>
<organism evidence="3 4">
    <name type="scientific">Lachancea nothofagi CBS 11611</name>
    <dbReference type="NCBI Taxonomy" id="1266666"/>
    <lineage>
        <taxon>Eukaryota</taxon>
        <taxon>Fungi</taxon>
        <taxon>Dikarya</taxon>
        <taxon>Ascomycota</taxon>
        <taxon>Saccharomycotina</taxon>
        <taxon>Saccharomycetes</taxon>
        <taxon>Saccharomycetales</taxon>
        <taxon>Saccharomycetaceae</taxon>
        <taxon>Lachancea</taxon>
    </lineage>
</organism>
<dbReference type="OrthoDB" id="4066896at2759"/>
<feature type="region of interest" description="Disordered" evidence="1">
    <location>
        <begin position="790"/>
        <end position="824"/>
    </location>
</feature>
<feature type="compositionally biased region" description="Polar residues" evidence="1">
    <location>
        <begin position="750"/>
        <end position="759"/>
    </location>
</feature>
<dbReference type="GO" id="GO:0005085">
    <property type="term" value="F:guanyl-nucleotide exchange factor activity"/>
    <property type="evidence" value="ECO:0007669"/>
    <property type="project" value="InterPro"/>
</dbReference>
<feature type="compositionally biased region" description="Low complexity" evidence="1">
    <location>
        <begin position="847"/>
        <end position="861"/>
    </location>
</feature>
<dbReference type="InterPro" id="IPR021895">
    <property type="entry name" value="Bud3_N"/>
</dbReference>
<dbReference type="Pfam" id="PF25351">
    <property type="entry name" value="PH_BUD3_C"/>
    <property type="match status" value="1"/>
</dbReference>
<dbReference type="SUPFAM" id="SSF48065">
    <property type="entry name" value="DBL homology domain (DH-domain)"/>
    <property type="match status" value="1"/>
</dbReference>
<proteinExistence type="predicted"/>
<feature type="compositionally biased region" description="Basic and acidic residues" evidence="1">
    <location>
        <begin position="806"/>
        <end position="821"/>
    </location>
</feature>
<reference evidence="4" key="1">
    <citation type="submission" date="2016-03" db="EMBL/GenBank/DDBJ databases">
        <authorList>
            <person name="Devillers Hugo."/>
        </authorList>
    </citation>
    <scope>NUCLEOTIDE SEQUENCE [LARGE SCALE GENOMIC DNA]</scope>
</reference>
<gene>
    <name evidence="3" type="ORF">LANO_0G14400G</name>
</gene>
<feature type="region of interest" description="Disordered" evidence="1">
    <location>
        <begin position="840"/>
        <end position="869"/>
    </location>
</feature>
<feature type="domain" description="DH" evidence="2">
    <location>
        <begin position="263"/>
        <end position="441"/>
    </location>
</feature>
<feature type="compositionally biased region" description="Polar residues" evidence="1">
    <location>
        <begin position="790"/>
        <end position="802"/>
    </location>
</feature>
<feature type="compositionally biased region" description="Low complexity" evidence="1">
    <location>
        <begin position="760"/>
        <end position="770"/>
    </location>
</feature>
<protein>
    <submittedName>
        <fullName evidence="3">LANO_0G14400g1_1</fullName>
    </submittedName>
</protein>
<feature type="compositionally biased region" description="Low complexity" evidence="1">
    <location>
        <begin position="1"/>
        <end position="15"/>
    </location>
</feature>
<evidence type="ECO:0000256" key="1">
    <source>
        <dbReference type="SAM" id="MobiDB-lite"/>
    </source>
</evidence>
<dbReference type="SMART" id="SM00325">
    <property type="entry name" value="RhoGEF"/>
    <property type="match status" value="1"/>
</dbReference>
<accession>A0A1G4KK66</accession>
<feature type="region of interest" description="Disordered" evidence="1">
    <location>
        <begin position="1"/>
        <end position="23"/>
    </location>
</feature>
<dbReference type="InterPro" id="IPR035899">
    <property type="entry name" value="DBL_dom_sf"/>
</dbReference>
<dbReference type="Proteomes" id="UP000189911">
    <property type="component" value="Chromosome G"/>
</dbReference>
<dbReference type="EMBL" id="LT598453">
    <property type="protein sequence ID" value="SCV04923.1"/>
    <property type="molecule type" value="Genomic_DNA"/>
</dbReference>
<sequence length="1517" mass="170746">MQNELSFENSSISSRRSAERHNIRHGTKLKPNVFVDHAASQWTRSRTEKEWLEKIFPNAAVYKGYDELLWGYFIVAVYKEPATGKLSSLIVDKMGTTHFNPVDISRQSRFYPAIENLSTRNQGSNVRKCVAVSLLQKFAELKPESVSKIQPDMKYDYDPTTAGDLANSCQLVGFCSPGDLGKSLSRLGFLQDRYIHSVLLDVVYENNEATIDTNNELVLHLGDQLEQLFNPLAEYSPEQTEIIYKPPEDETALEKDEHLISAICSELLQVQTNFTLALVEFLQKFLIPLRIEVSNEEINGLSIPKLNRLFPPTIDEVTRINCIFLDALKASTKHGSQEVLNACSITIPYFYKAYTRHEAATKNFSKDIKLFMAKFRNVIPSKDVYSEMKIETIIKSPQEIILKLKLILDRLWSNKKWEPQNLELAEARFFKIIDIISSFGTAEEPSASYNTRVFTPSGKLLTELAKGWPMELQYKWLKRRVVGVFDVMDTNDSTQKNILVIFSDYVVILNVIDSKSYYDSYAGKKPLLSDVLMNSLINEVPLSPNVPKLQVTDHFHIDRVAATTFGKDMIRIDSFEPDEAKSVAFKIVSLSSSASEVADLIVKAKILDKDTAFHLFRFTDNKLQIFSTAHEMIAYSMENMRSKFCLFLNIVPSSTFITDYDLAVAFFASLDEKGDVTITKLACDGAKKKSVIQRQNLAQFLVEELTSLYPDYYSTVRSPFFSQLLEINGQLVKKVGHHFNEEPDIKALDPNTNRSSTGDSQSLHSTSHSLRTLTTFRSSVSDVRQLGVTRNDQSVKARNLNLNPKVLKEKPSNTKVKGPEPKKKRQGFIGKIAILFGVKKKERASKTNPSRTSRTSGTNNSIPSVADNLNPKFSKEASTQRLSSVVHIPPSAKTTKNKIRGTPKNTVSKTHESKAIDIGDNDTLLSKNLKLTEGDKLSSCSSANMSAKRLPSVASQSIYYLSKSDRESQIFNHDLFGEAMVPDPKGDSQNAPTMQTARIAKSLPTEECHSTNAVPNENELGRLNVEATAFPEKVNSSLEGSFEELVSTVRDVNKDSSTQRQKYEPKPGIFPDIKMLTVNKSTFERSPSFKELFENMRLVLDDNDEPSNWKRLPSETSLKARKNAAEGNSSSHAFNSLASPKRPTAHFKLSNSQATINTLDHPMTYGTEEVSAVCPPLCSLAACTINESVEESQMKETRSNAGRSPINQQNRGSAFKVVNHSPSKIIGINSRPAPSKEDGLEDHLTRDSVEMPSPTVKSTKHKLFEMSNQSDDNIDDEMEFFTPLEVQNDKFVNRDQILSNHQVETKTTSILRHEERLSEIECAKESERLEPVYTPILDDPDFSSFHMTFDGNDETQESLNHEELLPMGSSGLQRQPTYQLEPVFYRLPAIEKSNDTFFTCSDENAGKNGQRGNFQPSLGEEQEEAIWISPSKLDMFDLSKLPDSVFFKIDPEKYRVINKKPHVKCPRPTIEDQPLLSDSSYAYLSSLLMNEDYSTKVGDDYEVADKKSGPTRLSFQN</sequence>
<dbReference type="InterPro" id="IPR057454">
    <property type="entry name" value="Bud3_C"/>
</dbReference>
<evidence type="ECO:0000313" key="4">
    <source>
        <dbReference type="Proteomes" id="UP000189911"/>
    </source>
</evidence>
<evidence type="ECO:0000259" key="2">
    <source>
        <dbReference type="SMART" id="SM00325"/>
    </source>
</evidence>
<feature type="region of interest" description="Disordered" evidence="1">
    <location>
        <begin position="1103"/>
        <end position="1143"/>
    </location>
</feature>
<feature type="region of interest" description="Disordered" evidence="1">
    <location>
        <begin position="743"/>
        <end position="770"/>
    </location>
</feature>
<name>A0A1G4KK66_9SACH</name>
<dbReference type="Pfam" id="PF12015">
    <property type="entry name" value="Bud3_N"/>
    <property type="match status" value="1"/>
</dbReference>
<dbReference type="InterPro" id="IPR000219">
    <property type="entry name" value="DH_dom"/>
</dbReference>
<evidence type="ECO:0000313" key="3">
    <source>
        <dbReference type="EMBL" id="SCV04923.1"/>
    </source>
</evidence>
<keyword evidence="4" id="KW-1185">Reference proteome</keyword>